<reference evidence="4 5" key="1">
    <citation type="submission" date="2019-02" db="EMBL/GenBank/DDBJ databases">
        <title>Genome sequences of Aliivibrio finisterrensis strains from farmed Atlantic salmon.</title>
        <authorList>
            <person name="Bowman J.P."/>
        </authorList>
    </citation>
    <scope>NUCLEOTIDE SEQUENCE [LARGE SCALE GENOMIC DNA]</scope>
    <source>
        <strain evidence="3 5">A21</strain>
        <strain evidence="2 4">A46</strain>
    </source>
</reference>
<sequence length="65" mass="7567">MNSNIDRDVRECLYKLFNDEALCNEWLSTPKQPLNGLTPLEVLKLKDGKNRVLEMIERIELGDFS</sequence>
<evidence type="ECO:0000259" key="1">
    <source>
        <dbReference type="Pfam" id="PF09722"/>
    </source>
</evidence>
<dbReference type="EMBL" id="SEZK01000063">
    <property type="protein sequence ID" value="RYU47456.1"/>
    <property type="molecule type" value="Genomic_DNA"/>
</dbReference>
<dbReference type="Proteomes" id="UP000294166">
    <property type="component" value="Unassembled WGS sequence"/>
</dbReference>
<proteinExistence type="predicted"/>
<feature type="domain" description="Antitoxin Xre/MbcA/ParS-like toxin-binding" evidence="1">
    <location>
        <begin position="13"/>
        <end position="60"/>
    </location>
</feature>
<gene>
    <name evidence="3" type="ORF">ERW53_15215</name>
    <name evidence="2" type="ORF">ERW57_18440</name>
</gene>
<evidence type="ECO:0000313" key="3">
    <source>
        <dbReference type="EMBL" id="RYU62753.1"/>
    </source>
</evidence>
<dbReference type="AlphaFoldDB" id="A0A4Q5KPE8"/>
<dbReference type="EMBL" id="SEZN01000030">
    <property type="protein sequence ID" value="RYU62753.1"/>
    <property type="molecule type" value="Genomic_DNA"/>
</dbReference>
<dbReference type="InterPro" id="IPR024467">
    <property type="entry name" value="Xre/MbcA/ParS-like_toxin-bd"/>
</dbReference>
<dbReference type="Pfam" id="PF09722">
    <property type="entry name" value="Xre_MbcA_ParS_C"/>
    <property type="match status" value="1"/>
</dbReference>
<evidence type="ECO:0000313" key="4">
    <source>
        <dbReference type="Proteomes" id="UP000294063"/>
    </source>
</evidence>
<accession>A0A4Q5KPE8</accession>
<keyword evidence="5" id="KW-1185">Reference proteome</keyword>
<comment type="caution">
    <text evidence="2">The sequence shown here is derived from an EMBL/GenBank/DDBJ whole genome shotgun (WGS) entry which is preliminary data.</text>
</comment>
<evidence type="ECO:0000313" key="5">
    <source>
        <dbReference type="Proteomes" id="UP000294166"/>
    </source>
</evidence>
<protein>
    <submittedName>
        <fullName evidence="2">DUF2384 domain-containing protein</fullName>
    </submittedName>
</protein>
<name>A0A4Q5KPE8_9GAMM</name>
<evidence type="ECO:0000313" key="2">
    <source>
        <dbReference type="EMBL" id="RYU47456.1"/>
    </source>
</evidence>
<dbReference type="Proteomes" id="UP000294063">
    <property type="component" value="Unassembled WGS sequence"/>
</dbReference>
<dbReference type="RefSeq" id="WP_130049392.1">
    <property type="nucleotide sequence ID" value="NZ_SEZK01000063.1"/>
</dbReference>
<organism evidence="2 4">
    <name type="scientific">Aliivibrio finisterrensis</name>
    <dbReference type="NCBI Taxonomy" id="511998"/>
    <lineage>
        <taxon>Bacteria</taxon>
        <taxon>Pseudomonadati</taxon>
        <taxon>Pseudomonadota</taxon>
        <taxon>Gammaproteobacteria</taxon>
        <taxon>Vibrionales</taxon>
        <taxon>Vibrionaceae</taxon>
        <taxon>Aliivibrio</taxon>
    </lineage>
</organism>